<sequence>MGKRRRGPSLEELLDRPWCYYCERDFDDLKILISHQKAKHYKCDNCGRRLNTAGGLSVHLSQVHKEQLTQVANALPNRMGPDVEIFGMEGIPQDVLVAHQQRVASQFQQAELDRQHATGNPPAGAPAAGAPAARRPKLDMDEMKKRLAEHKAKRAEALAGGSSGDVTPNASVQSSTTPSGYAQSSQVAAAPAQQYSYPPPYGGPPAAVASPYPQTGSPVYATYSPAAGASPYTPSMYPQPYPAALPQSFPPGFPAPPLATYGAPAFTPQQAPPSDIRHSGLPAASSLPQRPAFAAPPVNAAQMQQMHMGHLPQAPVASSPSNGDSAQATEQVSTPVDRQTSDAPKGADGKTVNGTKPKKETRLVYNEETLSPEEKKAQLPKYAFVPDKSIPTALGELPGNAVVGTIRDSDTVIDPVR</sequence>
<dbReference type="GO" id="GO:0003677">
    <property type="term" value="F:DNA binding"/>
    <property type="evidence" value="ECO:0007669"/>
    <property type="project" value="InterPro"/>
</dbReference>
<dbReference type="InterPro" id="IPR036236">
    <property type="entry name" value="Znf_C2H2_sf"/>
</dbReference>
<dbReference type="Proteomes" id="UP001149079">
    <property type="component" value="Unassembled WGS sequence"/>
</dbReference>
<feature type="compositionally biased region" description="Low complexity" evidence="7">
    <location>
        <begin position="121"/>
        <end position="133"/>
    </location>
</feature>
<dbReference type="OrthoDB" id="1306014at2759"/>
<feature type="compositionally biased region" description="Polar residues" evidence="7">
    <location>
        <begin position="316"/>
        <end position="342"/>
    </location>
</feature>
<dbReference type="RefSeq" id="XP_056524442.1">
    <property type="nucleotide sequence ID" value="XM_056662329.1"/>
</dbReference>
<dbReference type="GO" id="GO:0008270">
    <property type="term" value="F:zinc ion binding"/>
    <property type="evidence" value="ECO:0007669"/>
    <property type="project" value="UniProtKB-KW"/>
</dbReference>
<evidence type="ECO:0000259" key="8">
    <source>
        <dbReference type="PROSITE" id="PS50157"/>
    </source>
</evidence>
<evidence type="ECO:0000313" key="10">
    <source>
        <dbReference type="EMBL" id="KAJ5142798.1"/>
    </source>
</evidence>
<keyword evidence="3 6" id="KW-0863">Zinc-finger</keyword>
<evidence type="ECO:0000256" key="6">
    <source>
        <dbReference type="PROSITE-ProRule" id="PRU00042"/>
    </source>
</evidence>
<evidence type="ECO:0000256" key="5">
    <source>
        <dbReference type="ARBA" id="ARBA00023242"/>
    </source>
</evidence>
<proteinExistence type="predicted"/>
<dbReference type="EMBL" id="JAPQKL010000002">
    <property type="protein sequence ID" value="KAJ5142798.1"/>
    <property type="molecule type" value="Genomic_DNA"/>
</dbReference>
<dbReference type="InterPro" id="IPR003656">
    <property type="entry name" value="Znf_BED"/>
</dbReference>
<dbReference type="GeneID" id="81401499"/>
<dbReference type="PANTHER" id="PTHR23215:SF0">
    <property type="entry name" value="BUB3-INTERACTING AND GLEBS MOTIF-CONTAINING PROTEIN ZNF207"/>
    <property type="match status" value="1"/>
</dbReference>
<dbReference type="SUPFAM" id="SSF57667">
    <property type="entry name" value="beta-beta-alpha zinc fingers"/>
    <property type="match status" value="1"/>
</dbReference>
<dbReference type="SMART" id="SM00355">
    <property type="entry name" value="ZnF_C2H2"/>
    <property type="match status" value="2"/>
</dbReference>
<evidence type="ECO:0000259" key="9">
    <source>
        <dbReference type="PROSITE" id="PS50808"/>
    </source>
</evidence>
<accession>A0A9W9HA83</accession>
<feature type="region of interest" description="Disordered" evidence="7">
    <location>
        <begin position="148"/>
        <end position="187"/>
    </location>
</feature>
<keyword evidence="4" id="KW-0862">Zinc</keyword>
<feature type="region of interest" description="Disordered" evidence="7">
    <location>
        <begin position="260"/>
        <end position="291"/>
    </location>
</feature>
<dbReference type="PROSITE" id="PS00028">
    <property type="entry name" value="ZINC_FINGER_C2H2_1"/>
    <property type="match status" value="1"/>
</dbReference>
<name>A0A9W9HA83_9EURO</name>
<feature type="domain" description="C2H2-type" evidence="8">
    <location>
        <begin position="41"/>
        <end position="69"/>
    </location>
</feature>
<protein>
    <recommendedName>
        <fullName evidence="12">C2H2-type domain-containing protein</fullName>
    </recommendedName>
</protein>
<keyword evidence="11" id="KW-1185">Reference proteome</keyword>
<comment type="subcellular location">
    <subcellularLocation>
        <location evidence="1">Nucleus</location>
    </subcellularLocation>
</comment>
<evidence type="ECO:0000256" key="3">
    <source>
        <dbReference type="ARBA" id="ARBA00022771"/>
    </source>
</evidence>
<gene>
    <name evidence="10" type="ORF">N7515_001585</name>
</gene>
<evidence type="ECO:0000256" key="1">
    <source>
        <dbReference type="ARBA" id="ARBA00004123"/>
    </source>
</evidence>
<feature type="region of interest" description="Disordered" evidence="7">
    <location>
        <begin position="106"/>
        <end position="136"/>
    </location>
</feature>
<keyword evidence="2" id="KW-0479">Metal-binding</keyword>
<feature type="domain" description="BED-type" evidence="9">
    <location>
        <begin position="12"/>
        <end position="71"/>
    </location>
</feature>
<comment type="caution">
    <text evidence="10">The sequence shown here is derived from an EMBL/GenBank/DDBJ whole genome shotgun (WGS) entry which is preliminary data.</text>
</comment>
<evidence type="ECO:0000256" key="7">
    <source>
        <dbReference type="SAM" id="MobiDB-lite"/>
    </source>
</evidence>
<reference evidence="10" key="2">
    <citation type="journal article" date="2023" name="IMA Fungus">
        <title>Comparative genomic study of the Penicillium genus elucidates a diverse pangenome and 15 lateral gene transfer events.</title>
        <authorList>
            <person name="Petersen C."/>
            <person name="Sorensen T."/>
            <person name="Nielsen M.R."/>
            <person name="Sondergaard T.E."/>
            <person name="Sorensen J.L."/>
            <person name="Fitzpatrick D.A."/>
            <person name="Frisvad J.C."/>
            <person name="Nielsen K.L."/>
        </authorList>
    </citation>
    <scope>NUCLEOTIDE SEQUENCE</scope>
    <source>
        <strain evidence="10">IBT 22155</strain>
    </source>
</reference>
<dbReference type="PANTHER" id="PTHR23215">
    <property type="entry name" value="ZINC FINGER PROTEIN 207"/>
    <property type="match status" value="1"/>
</dbReference>
<dbReference type="Gene3D" id="3.30.160.60">
    <property type="entry name" value="Classic Zinc Finger"/>
    <property type="match status" value="1"/>
</dbReference>
<dbReference type="PROSITE" id="PS50808">
    <property type="entry name" value="ZF_BED"/>
    <property type="match status" value="1"/>
</dbReference>
<dbReference type="CDD" id="cd20908">
    <property type="entry name" value="SUF4-like"/>
    <property type="match status" value="1"/>
</dbReference>
<evidence type="ECO:0000256" key="4">
    <source>
        <dbReference type="ARBA" id="ARBA00022833"/>
    </source>
</evidence>
<organism evidence="10 11">
    <name type="scientific">Penicillium bovifimosum</name>
    <dbReference type="NCBI Taxonomy" id="126998"/>
    <lineage>
        <taxon>Eukaryota</taxon>
        <taxon>Fungi</taxon>
        <taxon>Dikarya</taxon>
        <taxon>Ascomycota</taxon>
        <taxon>Pezizomycotina</taxon>
        <taxon>Eurotiomycetes</taxon>
        <taxon>Eurotiomycetidae</taxon>
        <taxon>Eurotiales</taxon>
        <taxon>Aspergillaceae</taxon>
        <taxon>Penicillium</taxon>
    </lineage>
</organism>
<dbReference type="PROSITE" id="PS50157">
    <property type="entry name" value="ZINC_FINGER_C2H2_2"/>
    <property type="match status" value="1"/>
</dbReference>
<dbReference type="InterPro" id="IPR013087">
    <property type="entry name" value="Znf_C2H2_type"/>
</dbReference>
<feature type="region of interest" description="Disordered" evidence="7">
    <location>
        <begin position="311"/>
        <end position="362"/>
    </location>
</feature>
<dbReference type="GO" id="GO:0005634">
    <property type="term" value="C:nucleus"/>
    <property type="evidence" value="ECO:0007669"/>
    <property type="project" value="UniProtKB-SubCell"/>
</dbReference>
<reference evidence="10" key="1">
    <citation type="submission" date="2022-11" db="EMBL/GenBank/DDBJ databases">
        <authorList>
            <person name="Petersen C."/>
        </authorList>
    </citation>
    <scope>NUCLEOTIDE SEQUENCE</scope>
    <source>
        <strain evidence="10">IBT 22155</strain>
    </source>
</reference>
<feature type="compositionally biased region" description="Polar residues" evidence="7">
    <location>
        <begin position="164"/>
        <end position="180"/>
    </location>
</feature>
<dbReference type="FunFam" id="3.30.160.60:FF:000354">
    <property type="entry name" value="C2H2 finger domain-containing protein"/>
    <property type="match status" value="1"/>
</dbReference>
<evidence type="ECO:0008006" key="12">
    <source>
        <dbReference type="Google" id="ProtNLM"/>
    </source>
</evidence>
<dbReference type="AlphaFoldDB" id="A0A9W9HA83"/>
<evidence type="ECO:0000256" key="2">
    <source>
        <dbReference type="ARBA" id="ARBA00022723"/>
    </source>
</evidence>
<keyword evidence="5" id="KW-0539">Nucleus</keyword>
<evidence type="ECO:0000313" key="11">
    <source>
        <dbReference type="Proteomes" id="UP001149079"/>
    </source>
</evidence>